<dbReference type="AlphaFoldDB" id="A0A2K6G9L2"/>
<dbReference type="Ensembl" id="ENSPCOT00000033571.1">
    <property type="protein sequence ID" value="ENSPCOP00000022896.1"/>
    <property type="gene ID" value="ENSPCOG00000023570.1"/>
</dbReference>
<keyword evidence="2" id="KW-0719">Serine esterase</keyword>
<gene>
    <name evidence="7" type="primary">CES5A</name>
</gene>
<evidence type="ECO:0000256" key="5">
    <source>
        <dbReference type="RuleBase" id="RU361235"/>
    </source>
</evidence>
<sequence length="575" mass="63800">MDRDWVHPGQALIWAVGVLAAATKGLATEVPQRNTSLGWVQGKQVTVLGSSVSVNVFLGVPYAAPPLGPLRFADPQPASPWNDLREATSYPNLCFQNSDWLFSDQHMLRVHYPKLRTSEDCLYLNIHAPAHANVGSQLPVMVWFPGGAFETGSASIFDGSALAAYEDVLVVTTQYRLGIFGFFTTQDQHARGNWAFKDQLAALSWVQKNIQFFGGDPSSVTVFGGSAGAISVSSLILSPMANGLFHKAIMESGVAIIPYLNALDDQRSKDLQVVAHFCGCNASDSVALLECLRAKSSRELLVLSQRTKSFTRVVDGLFFPDEPQELLSQKAYKAIPSIIGINNHECGYLLPLKEMPEILAGSNKSLALRLIHSLLHLPLQYLYVVANEYFHGKHSTVEIRDSFLDLLGDVFFVVPALVTARYHRDAGAPVYFYEFQHRPQCFEDTKPTFVKADHGDEIRFVFGGAFLKGDIVMFEGATEEEKVLSRKMMKYWANFARTGNPNGDGLPLWPAYDLTEKYLKLDVNVSQGQRLKEHRVEFWTDSLPLIMSTSEALLRPLSSLLLLSLLLPSFFSFVP</sequence>
<protein>
    <recommendedName>
        <fullName evidence="5">Carboxylic ester hydrolase</fullName>
        <ecNumber evidence="5">3.1.1.-</ecNumber>
    </recommendedName>
</protein>
<evidence type="ECO:0000256" key="3">
    <source>
        <dbReference type="ARBA" id="ARBA00022801"/>
    </source>
</evidence>
<dbReference type="InterPro" id="IPR002018">
    <property type="entry name" value="CarbesteraseB"/>
</dbReference>
<dbReference type="GO" id="GO:0052689">
    <property type="term" value="F:carboxylic ester hydrolase activity"/>
    <property type="evidence" value="ECO:0007669"/>
    <property type="project" value="UniProtKB-KW"/>
</dbReference>
<reference evidence="7" key="2">
    <citation type="submission" date="2025-09" db="UniProtKB">
        <authorList>
            <consortium name="Ensembl"/>
        </authorList>
    </citation>
    <scope>IDENTIFICATION</scope>
</reference>
<evidence type="ECO:0000256" key="4">
    <source>
        <dbReference type="ARBA" id="ARBA00023157"/>
    </source>
</evidence>
<keyword evidence="8" id="KW-1185">Reference proteome</keyword>
<dbReference type="InterPro" id="IPR050309">
    <property type="entry name" value="Type-B_Carboxylest/Lipase"/>
</dbReference>
<dbReference type="InterPro" id="IPR029058">
    <property type="entry name" value="AB_hydrolase_fold"/>
</dbReference>
<dbReference type="Gene3D" id="3.40.50.1820">
    <property type="entry name" value="alpha/beta hydrolase"/>
    <property type="match status" value="1"/>
</dbReference>
<organism evidence="7 8">
    <name type="scientific">Propithecus coquereli</name>
    <name type="common">Coquerel's sifaka</name>
    <name type="synonym">Propithecus verreauxi coquereli</name>
    <dbReference type="NCBI Taxonomy" id="379532"/>
    <lineage>
        <taxon>Eukaryota</taxon>
        <taxon>Metazoa</taxon>
        <taxon>Chordata</taxon>
        <taxon>Craniata</taxon>
        <taxon>Vertebrata</taxon>
        <taxon>Euteleostomi</taxon>
        <taxon>Mammalia</taxon>
        <taxon>Eutheria</taxon>
        <taxon>Euarchontoglires</taxon>
        <taxon>Primates</taxon>
        <taxon>Strepsirrhini</taxon>
        <taxon>Lemuriformes</taxon>
        <taxon>Indriidae</taxon>
        <taxon>Propithecus</taxon>
    </lineage>
</organism>
<accession>A0A2K6G9L2</accession>
<proteinExistence type="inferred from homology"/>
<keyword evidence="4" id="KW-1015">Disulfide bond</keyword>
<name>A0A2K6G9L2_PROCO</name>
<dbReference type="PROSITE" id="PS00122">
    <property type="entry name" value="CARBOXYLESTERASE_B_1"/>
    <property type="match status" value="1"/>
</dbReference>
<evidence type="ECO:0000256" key="2">
    <source>
        <dbReference type="ARBA" id="ARBA00022487"/>
    </source>
</evidence>
<dbReference type="FunFam" id="3.40.50.1820:FF:000011">
    <property type="entry name" value="Carboxylic ester hydrolase"/>
    <property type="match status" value="1"/>
</dbReference>
<feature type="domain" description="Carboxylesterase type B" evidence="6">
    <location>
        <begin position="31"/>
        <end position="539"/>
    </location>
</feature>
<evidence type="ECO:0000256" key="1">
    <source>
        <dbReference type="ARBA" id="ARBA00005964"/>
    </source>
</evidence>
<dbReference type="EC" id="3.1.1.-" evidence="5"/>
<dbReference type="GeneTree" id="ENSGT00940000161596"/>
<comment type="similarity">
    <text evidence="1 5">Belongs to the type-B carboxylesterase/lipase family.</text>
</comment>
<dbReference type="InterPro" id="IPR019826">
    <property type="entry name" value="Carboxylesterase_B_AS"/>
</dbReference>
<dbReference type="OMA" id="HWIQQSP"/>
<keyword evidence="3 5" id="KW-0378">Hydrolase</keyword>
<dbReference type="STRING" id="379532.ENSPCOP00000022896"/>
<dbReference type="CDD" id="cd00312">
    <property type="entry name" value="Esterase_lipase"/>
    <property type="match status" value="1"/>
</dbReference>
<evidence type="ECO:0000313" key="8">
    <source>
        <dbReference type="Proteomes" id="UP000233160"/>
    </source>
</evidence>
<dbReference type="Pfam" id="PF00135">
    <property type="entry name" value="COesterase"/>
    <property type="match status" value="1"/>
</dbReference>
<dbReference type="SUPFAM" id="SSF53474">
    <property type="entry name" value="alpha/beta-Hydrolases"/>
    <property type="match status" value="1"/>
</dbReference>
<reference evidence="7" key="1">
    <citation type="submission" date="2025-08" db="UniProtKB">
        <authorList>
            <consortium name="Ensembl"/>
        </authorList>
    </citation>
    <scope>IDENTIFICATION</scope>
</reference>
<dbReference type="Proteomes" id="UP000233160">
    <property type="component" value="Unassembled WGS sequence"/>
</dbReference>
<evidence type="ECO:0000259" key="6">
    <source>
        <dbReference type="Pfam" id="PF00135"/>
    </source>
</evidence>
<evidence type="ECO:0000313" key="7">
    <source>
        <dbReference type="Ensembl" id="ENSPCOP00000022896.1"/>
    </source>
</evidence>
<dbReference type="ESTHER" id="proco-a0a2k6g9l2">
    <property type="family name" value="Carb_B_Chordata"/>
</dbReference>
<dbReference type="PANTHER" id="PTHR11559">
    <property type="entry name" value="CARBOXYLESTERASE"/>
    <property type="match status" value="1"/>
</dbReference>